<keyword evidence="1" id="KW-1133">Transmembrane helix</keyword>
<dbReference type="EMBL" id="CP025012">
    <property type="protein sequence ID" value="AUW40550.1"/>
    <property type="molecule type" value="Genomic_DNA"/>
</dbReference>
<organism evidence="2 3">
    <name type="scientific">Rhizobium leguminosarum</name>
    <dbReference type="NCBI Taxonomy" id="384"/>
    <lineage>
        <taxon>Bacteria</taxon>
        <taxon>Pseudomonadati</taxon>
        <taxon>Pseudomonadota</taxon>
        <taxon>Alphaproteobacteria</taxon>
        <taxon>Hyphomicrobiales</taxon>
        <taxon>Rhizobiaceae</taxon>
        <taxon>Rhizobium/Agrobacterium group</taxon>
        <taxon>Rhizobium</taxon>
    </lineage>
</organism>
<evidence type="ECO:0000313" key="2">
    <source>
        <dbReference type="EMBL" id="AUW40550.1"/>
    </source>
</evidence>
<dbReference type="AlphaFoldDB" id="A0A2K9YX43"/>
<feature type="transmembrane region" description="Helical" evidence="1">
    <location>
        <begin position="49"/>
        <end position="67"/>
    </location>
</feature>
<accession>A0A2K9YX43</accession>
<feature type="transmembrane region" description="Helical" evidence="1">
    <location>
        <begin position="98"/>
        <end position="118"/>
    </location>
</feature>
<proteinExistence type="predicted"/>
<evidence type="ECO:0000256" key="1">
    <source>
        <dbReference type="SAM" id="Phobius"/>
    </source>
</evidence>
<keyword evidence="1" id="KW-0472">Membrane</keyword>
<evidence type="ECO:0000313" key="3">
    <source>
        <dbReference type="Proteomes" id="UP000238523"/>
    </source>
</evidence>
<sequence length="125" mass="14481">MSAYPMEHPTRHLLHRRRIWLARFPCYRMGSFRRVLLAAMPAGRNKMRYASVSILAFLSIFFGWLFYERYWKFRDCISQALSSCLTPDGDNLTQGGSLWAGLAGLFLLLAVISAWRIFRSRDAGK</sequence>
<name>A0A2K9YX43_RHILE</name>
<dbReference type="Proteomes" id="UP000238523">
    <property type="component" value="Chromosome"/>
</dbReference>
<protein>
    <submittedName>
        <fullName evidence="2">Uncharacterized protein</fullName>
    </submittedName>
</protein>
<keyword evidence="1" id="KW-0812">Transmembrane</keyword>
<gene>
    <name evidence="2" type="ORF">CUJ84_Chr000128</name>
</gene>
<reference evidence="2 3" key="1">
    <citation type="submission" date="2017-11" db="EMBL/GenBank/DDBJ databases">
        <title>Complete genome of Rhizobium leguminosarum Norway, an ineffective micro-symbiont.</title>
        <authorList>
            <person name="Hoffrichter A."/>
            <person name="Liang J."/>
            <person name="Brachmann A."/>
            <person name="Marin M."/>
        </authorList>
    </citation>
    <scope>NUCLEOTIDE SEQUENCE [LARGE SCALE GENOMIC DNA]</scope>
    <source>
        <strain evidence="2 3">Norway</strain>
    </source>
</reference>